<dbReference type="Gene3D" id="3.30.70.3040">
    <property type="match status" value="1"/>
</dbReference>
<keyword evidence="1" id="KW-1133">Transmembrane helix</keyword>
<keyword evidence="4" id="KW-1185">Reference proteome</keyword>
<organism evidence="3 4">
    <name type="scientific">Sphaerisporangium krabiense</name>
    <dbReference type="NCBI Taxonomy" id="763782"/>
    <lineage>
        <taxon>Bacteria</taxon>
        <taxon>Bacillati</taxon>
        <taxon>Actinomycetota</taxon>
        <taxon>Actinomycetes</taxon>
        <taxon>Streptosporangiales</taxon>
        <taxon>Streptosporangiaceae</taxon>
        <taxon>Sphaerisporangium</taxon>
    </lineage>
</organism>
<reference evidence="3 4" key="1">
    <citation type="submission" date="2020-08" db="EMBL/GenBank/DDBJ databases">
        <title>Sequencing the genomes of 1000 actinobacteria strains.</title>
        <authorList>
            <person name="Klenk H.-P."/>
        </authorList>
    </citation>
    <scope>NUCLEOTIDE SEQUENCE [LARGE SCALE GENOMIC DNA]</scope>
    <source>
        <strain evidence="3 4">DSM 45790</strain>
    </source>
</reference>
<dbReference type="AlphaFoldDB" id="A0A7W8Z8D8"/>
<gene>
    <name evidence="3" type="ORF">BJ981_005083</name>
</gene>
<evidence type="ECO:0000313" key="4">
    <source>
        <dbReference type="Proteomes" id="UP000588112"/>
    </source>
</evidence>
<keyword evidence="1" id="KW-0812">Transmembrane</keyword>
<sequence>MDNHPDPPEPEELSFGEVSERGARLHAWILARRRALAVCVAATLVVCAAGAGSWYLRDLSRRPLPPPDGPWPERPEIMVALCHPRLPDCPAEGDAAAKDPAAVGAAVRAATGVTSIRFFDPGNVQEKDIWMPQLLERNNVRDTDVVYVRYLVGHLARREDYPRAAERARSILGVRDVLPGTPGFWPGKADVVIRLCPNEPGMDCTSVNDPPISEAQKQDIVDLLWDIEGVEKIYFEDRPHVAKVAAHYATDDTTPRGDPMVTREPLEEAFYVKLTDRRVIRTVGEAVQNMPGVRLVEALDPA</sequence>
<accession>A0A7W8Z8D8</accession>
<evidence type="ECO:0000256" key="1">
    <source>
        <dbReference type="SAM" id="Phobius"/>
    </source>
</evidence>
<dbReference type="InterPro" id="IPR040690">
    <property type="entry name" value="FtsX_ECD"/>
</dbReference>
<feature type="domain" description="FtsX extracellular" evidence="2">
    <location>
        <begin position="210"/>
        <end position="296"/>
    </location>
</feature>
<proteinExistence type="predicted"/>
<keyword evidence="1" id="KW-0472">Membrane</keyword>
<evidence type="ECO:0000259" key="2">
    <source>
        <dbReference type="Pfam" id="PF18075"/>
    </source>
</evidence>
<dbReference type="RefSeq" id="WP_184614431.1">
    <property type="nucleotide sequence ID" value="NZ_BOOS01000058.1"/>
</dbReference>
<comment type="caution">
    <text evidence="3">The sequence shown here is derived from an EMBL/GenBank/DDBJ whole genome shotgun (WGS) entry which is preliminary data.</text>
</comment>
<dbReference type="Pfam" id="PF18075">
    <property type="entry name" value="FtsX_ECD"/>
    <property type="match status" value="1"/>
</dbReference>
<dbReference type="Proteomes" id="UP000588112">
    <property type="component" value="Unassembled WGS sequence"/>
</dbReference>
<name>A0A7W8Z8D8_9ACTN</name>
<evidence type="ECO:0000313" key="3">
    <source>
        <dbReference type="EMBL" id="MBB5629384.1"/>
    </source>
</evidence>
<dbReference type="EMBL" id="JACHBR010000001">
    <property type="protein sequence ID" value="MBB5629384.1"/>
    <property type="molecule type" value="Genomic_DNA"/>
</dbReference>
<feature type="transmembrane region" description="Helical" evidence="1">
    <location>
        <begin position="35"/>
        <end position="56"/>
    </location>
</feature>
<protein>
    <recommendedName>
        <fullName evidence="2">FtsX extracellular domain-containing protein</fullName>
    </recommendedName>
</protein>